<reference evidence="1" key="1">
    <citation type="journal article" date="2015" name="Nature">
        <title>Complex archaea that bridge the gap between prokaryotes and eukaryotes.</title>
        <authorList>
            <person name="Spang A."/>
            <person name="Saw J.H."/>
            <person name="Jorgensen S.L."/>
            <person name="Zaremba-Niedzwiedzka K."/>
            <person name="Martijn J."/>
            <person name="Lind A.E."/>
            <person name="van Eijk R."/>
            <person name="Schleper C."/>
            <person name="Guy L."/>
            <person name="Ettema T.J."/>
        </authorList>
    </citation>
    <scope>NUCLEOTIDE SEQUENCE</scope>
</reference>
<organism evidence="1">
    <name type="scientific">marine sediment metagenome</name>
    <dbReference type="NCBI Taxonomy" id="412755"/>
    <lineage>
        <taxon>unclassified sequences</taxon>
        <taxon>metagenomes</taxon>
        <taxon>ecological metagenomes</taxon>
    </lineage>
</organism>
<dbReference type="EMBL" id="LAZR01000265">
    <property type="protein sequence ID" value="KKN78283.1"/>
    <property type="molecule type" value="Genomic_DNA"/>
</dbReference>
<evidence type="ECO:0000313" key="1">
    <source>
        <dbReference type="EMBL" id="KKN78283.1"/>
    </source>
</evidence>
<gene>
    <name evidence="1" type="ORF">LCGC14_0351420</name>
</gene>
<sequence length="132" mass="15101">MMKKLILICAILLLFSPVEAQSFKWYPVERDFPDSKYGEFFKYDKADHFATSALSVMVIPAKKYNLDFWTTVAFGIGYEIYDGYDWRRSGGFSVTDLIFNIAGAITGVWIKDLCHTLGIYVLVNRNGISINF</sequence>
<accession>A0A0F9WIP4</accession>
<name>A0A0F9WIP4_9ZZZZ</name>
<comment type="caution">
    <text evidence="1">The sequence shown here is derived from an EMBL/GenBank/DDBJ whole genome shotgun (WGS) entry which is preliminary data.</text>
</comment>
<proteinExistence type="predicted"/>
<dbReference type="AlphaFoldDB" id="A0A0F9WIP4"/>
<protein>
    <submittedName>
        <fullName evidence="1">Uncharacterized protein</fullName>
    </submittedName>
</protein>